<dbReference type="Proteomes" id="UP001206925">
    <property type="component" value="Unassembled WGS sequence"/>
</dbReference>
<gene>
    <name evidence="1" type="ORF">M8C21_015002</name>
</gene>
<protein>
    <submittedName>
        <fullName evidence="1">Uncharacterized protein</fullName>
    </submittedName>
</protein>
<name>A0AAD5BRA1_AMBAR</name>
<reference evidence="1" key="1">
    <citation type="submission" date="2022-06" db="EMBL/GenBank/DDBJ databases">
        <title>Uncovering the hologenomic basis of an extraordinary plant invasion.</title>
        <authorList>
            <person name="Bieker V.C."/>
            <person name="Martin M.D."/>
            <person name="Gilbert T."/>
            <person name="Hodgins K."/>
            <person name="Battlay P."/>
            <person name="Petersen B."/>
            <person name="Wilson J."/>
        </authorList>
    </citation>
    <scope>NUCLEOTIDE SEQUENCE</scope>
    <source>
        <strain evidence="1">AA19_3_7</strain>
        <tissue evidence="1">Leaf</tissue>
    </source>
</reference>
<dbReference type="EMBL" id="JAMZMK010011275">
    <property type="protein sequence ID" value="KAI7728047.1"/>
    <property type="molecule type" value="Genomic_DNA"/>
</dbReference>
<proteinExistence type="predicted"/>
<accession>A0AAD5BRA1</accession>
<dbReference type="AlphaFoldDB" id="A0AAD5BRA1"/>
<organism evidence="1 2">
    <name type="scientific">Ambrosia artemisiifolia</name>
    <name type="common">Common ragweed</name>
    <dbReference type="NCBI Taxonomy" id="4212"/>
    <lineage>
        <taxon>Eukaryota</taxon>
        <taxon>Viridiplantae</taxon>
        <taxon>Streptophyta</taxon>
        <taxon>Embryophyta</taxon>
        <taxon>Tracheophyta</taxon>
        <taxon>Spermatophyta</taxon>
        <taxon>Magnoliopsida</taxon>
        <taxon>eudicotyledons</taxon>
        <taxon>Gunneridae</taxon>
        <taxon>Pentapetalae</taxon>
        <taxon>asterids</taxon>
        <taxon>campanulids</taxon>
        <taxon>Asterales</taxon>
        <taxon>Asteraceae</taxon>
        <taxon>Asteroideae</taxon>
        <taxon>Heliantheae alliance</taxon>
        <taxon>Heliantheae</taxon>
        <taxon>Ambrosia</taxon>
    </lineage>
</organism>
<evidence type="ECO:0000313" key="1">
    <source>
        <dbReference type="EMBL" id="KAI7728047.1"/>
    </source>
</evidence>
<feature type="non-terminal residue" evidence="1">
    <location>
        <position position="1"/>
    </location>
</feature>
<comment type="caution">
    <text evidence="1">The sequence shown here is derived from an EMBL/GenBank/DDBJ whole genome shotgun (WGS) entry which is preliminary data.</text>
</comment>
<sequence length="77" mass="9217">SLLCFTGFYGLPWCPKLTVRDLLFHWHLHFQSVKHFREMERSRNGEKEGKWVGQRGQVMVNLQAFRYEFAGVLELEM</sequence>
<keyword evidence="2" id="KW-1185">Reference proteome</keyword>
<evidence type="ECO:0000313" key="2">
    <source>
        <dbReference type="Proteomes" id="UP001206925"/>
    </source>
</evidence>